<proteinExistence type="predicted"/>
<dbReference type="PANTHER" id="PTHR34374">
    <property type="entry name" value="LARGE RIBOSOMAL RNA SUBUNIT ACCUMULATION PROTEIN YCED HOMOLOG 1, CHLOROPLASTIC"/>
    <property type="match status" value="1"/>
</dbReference>
<dbReference type="AlphaFoldDB" id="A0AAD4NXY8"/>
<dbReference type="PANTHER" id="PTHR34374:SF1">
    <property type="entry name" value="LARGE RIBOSOMAL RNA SUBUNIT ACCUMULATION PROTEIN YCED HOMOLOG 1, CHLOROPLASTIC"/>
    <property type="match status" value="1"/>
</dbReference>
<evidence type="ECO:0000313" key="1">
    <source>
        <dbReference type="EMBL" id="KAH6756639.1"/>
    </source>
</evidence>
<dbReference type="InterPro" id="IPR003772">
    <property type="entry name" value="YceD"/>
</dbReference>
<comment type="caution">
    <text evidence="1">The sequence shown here is derived from an EMBL/GenBank/DDBJ whole genome shotgun (WGS) entry which is preliminary data.</text>
</comment>
<accession>A0AAD4NXY8</accession>
<dbReference type="Proteomes" id="UP001190926">
    <property type="component" value="Unassembled WGS sequence"/>
</dbReference>
<protein>
    <submittedName>
        <fullName evidence="1">BTB/POZ domain protein</fullName>
    </submittedName>
</protein>
<name>A0AAD4NXY8_PERFH</name>
<reference evidence="1 2" key="1">
    <citation type="journal article" date="2021" name="Nat. Commun.">
        <title>Incipient diploidization of the medicinal plant Perilla within 10,000 years.</title>
        <authorList>
            <person name="Zhang Y."/>
            <person name="Shen Q."/>
            <person name="Leng L."/>
            <person name="Zhang D."/>
            <person name="Chen S."/>
            <person name="Shi Y."/>
            <person name="Ning Z."/>
            <person name="Chen S."/>
        </authorList>
    </citation>
    <scope>NUCLEOTIDE SEQUENCE [LARGE SCALE GENOMIC DNA]</scope>
    <source>
        <strain evidence="2">cv. PC099</strain>
    </source>
</reference>
<dbReference type="Pfam" id="PF02620">
    <property type="entry name" value="YceD"/>
    <property type="match status" value="1"/>
</dbReference>
<organism evidence="1 2">
    <name type="scientific">Perilla frutescens var. hirtella</name>
    <name type="common">Perilla citriodora</name>
    <name type="synonym">Perilla setoyensis</name>
    <dbReference type="NCBI Taxonomy" id="608512"/>
    <lineage>
        <taxon>Eukaryota</taxon>
        <taxon>Viridiplantae</taxon>
        <taxon>Streptophyta</taxon>
        <taxon>Embryophyta</taxon>
        <taxon>Tracheophyta</taxon>
        <taxon>Spermatophyta</taxon>
        <taxon>Magnoliopsida</taxon>
        <taxon>eudicotyledons</taxon>
        <taxon>Gunneridae</taxon>
        <taxon>Pentapetalae</taxon>
        <taxon>asterids</taxon>
        <taxon>lamiids</taxon>
        <taxon>Lamiales</taxon>
        <taxon>Lamiaceae</taxon>
        <taxon>Nepetoideae</taxon>
        <taxon>Elsholtzieae</taxon>
        <taxon>Perilla</taxon>
    </lineage>
</organism>
<sequence length="313" mass="34791">MLRPIASASIATSPSLPPIKFSSHHDYHLSLDKPFKLNRTANTILKKRFTPSNPNLTKLFCSSSSHFDEHSGSEWELGDEIIEEGVDADEGFPWECAILYRRNAAISHLEYCTTLERLGLGKVSSGLSRNRASEMGLRVVKPVTGSPNGTPVLISVDVTRRKHKLRLDGIVRTVIALHCNRCGEPAAQSVYSNFTLLLCDEPIPEPETINMIFGEEKSRTFEMNAAEEDDDACIDLDDQLYFPPEEKTIDISKNIRDLIHVEITISAICDSSCKGICLKCGTNLNISKCICGKKVKEKAHGPLGNFRKQMQQT</sequence>
<gene>
    <name evidence="1" type="ORF">C2S53_001760</name>
</gene>
<evidence type="ECO:0000313" key="2">
    <source>
        <dbReference type="Proteomes" id="UP001190926"/>
    </source>
</evidence>
<dbReference type="EMBL" id="SDAM02029545">
    <property type="protein sequence ID" value="KAH6756639.1"/>
    <property type="molecule type" value="Genomic_DNA"/>
</dbReference>
<keyword evidence="2" id="KW-1185">Reference proteome</keyword>